<dbReference type="EMBL" id="JAHRIQ010065528">
    <property type="protein sequence ID" value="MEQ2242525.1"/>
    <property type="molecule type" value="Genomic_DNA"/>
</dbReference>
<organism evidence="2 3">
    <name type="scientific">Ilyodon furcidens</name>
    <name type="common">goldbreast splitfin</name>
    <dbReference type="NCBI Taxonomy" id="33524"/>
    <lineage>
        <taxon>Eukaryota</taxon>
        <taxon>Metazoa</taxon>
        <taxon>Chordata</taxon>
        <taxon>Craniata</taxon>
        <taxon>Vertebrata</taxon>
        <taxon>Euteleostomi</taxon>
        <taxon>Actinopterygii</taxon>
        <taxon>Neopterygii</taxon>
        <taxon>Teleostei</taxon>
        <taxon>Neoteleostei</taxon>
        <taxon>Acanthomorphata</taxon>
        <taxon>Ovalentaria</taxon>
        <taxon>Atherinomorphae</taxon>
        <taxon>Cyprinodontiformes</taxon>
        <taxon>Goodeidae</taxon>
        <taxon>Ilyodon</taxon>
    </lineage>
</organism>
<dbReference type="Gene3D" id="2.60.40.10">
    <property type="entry name" value="Immunoglobulins"/>
    <property type="match status" value="1"/>
</dbReference>
<evidence type="ECO:0000313" key="2">
    <source>
        <dbReference type="EMBL" id="MEQ2242525.1"/>
    </source>
</evidence>
<proteinExistence type="predicted"/>
<dbReference type="Proteomes" id="UP001482620">
    <property type="component" value="Unassembled WGS sequence"/>
</dbReference>
<comment type="caution">
    <text evidence="2">The sequence shown here is derived from an EMBL/GenBank/DDBJ whole genome shotgun (WGS) entry which is preliminary data.</text>
</comment>
<dbReference type="SUPFAM" id="SSF49265">
    <property type="entry name" value="Fibronectin type III"/>
    <property type="match status" value="1"/>
</dbReference>
<feature type="non-terminal residue" evidence="2">
    <location>
        <position position="1"/>
    </location>
</feature>
<dbReference type="InterPro" id="IPR036116">
    <property type="entry name" value="FN3_sf"/>
</dbReference>
<feature type="domain" description="Fibronectin type-III" evidence="1">
    <location>
        <begin position="7"/>
        <end position="102"/>
    </location>
</feature>
<sequence>PPERRNKPKPPVSLSANQSSAGVILQWFLPEAQQPPITGFVLQSRSAEEGWFNLEENINVNSSQIVVVGLQKDRVYELRMLSRRGELLSEPSPSVNVSTTGRCLSAGFSSSK</sequence>
<dbReference type="CDD" id="cd00063">
    <property type="entry name" value="FN3"/>
    <property type="match status" value="1"/>
</dbReference>
<gene>
    <name evidence="2" type="ORF">ILYODFUR_036681</name>
</gene>
<evidence type="ECO:0000313" key="3">
    <source>
        <dbReference type="Proteomes" id="UP001482620"/>
    </source>
</evidence>
<evidence type="ECO:0000259" key="1">
    <source>
        <dbReference type="PROSITE" id="PS50853"/>
    </source>
</evidence>
<dbReference type="InterPro" id="IPR003961">
    <property type="entry name" value="FN3_dom"/>
</dbReference>
<keyword evidence="3" id="KW-1185">Reference proteome</keyword>
<protein>
    <recommendedName>
        <fullName evidence="1">Fibronectin type-III domain-containing protein</fullName>
    </recommendedName>
</protein>
<dbReference type="PROSITE" id="PS50853">
    <property type="entry name" value="FN3"/>
    <property type="match status" value="1"/>
</dbReference>
<dbReference type="InterPro" id="IPR013783">
    <property type="entry name" value="Ig-like_fold"/>
</dbReference>
<name>A0ABV0UDE1_9TELE</name>
<reference evidence="2 3" key="1">
    <citation type="submission" date="2021-06" db="EMBL/GenBank/DDBJ databases">
        <authorList>
            <person name="Palmer J.M."/>
        </authorList>
    </citation>
    <scope>NUCLEOTIDE SEQUENCE [LARGE SCALE GENOMIC DNA]</scope>
    <source>
        <strain evidence="3">if_2019</strain>
        <tissue evidence="2">Muscle</tissue>
    </source>
</reference>
<dbReference type="Pfam" id="PF00041">
    <property type="entry name" value="fn3"/>
    <property type="match status" value="1"/>
</dbReference>
<accession>A0ABV0UDE1</accession>